<reference evidence="2" key="1">
    <citation type="journal article" date="2023" name="Hortic. Res.">
        <title>A chromosome-level phased genome enabling allele-level studies in sweet orange: a case study on citrus Huanglongbing tolerance.</title>
        <authorList>
            <person name="Wu B."/>
            <person name="Yu Q."/>
            <person name="Deng Z."/>
            <person name="Duan Y."/>
            <person name="Luo F."/>
            <person name="Gmitter F. Jr."/>
        </authorList>
    </citation>
    <scope>NUCLEOTIDE SEQUENCE [LARGE SCALE GENOMIC DNA]</scope>
    <source>
        <strain evidence="2">cv. Valencia</strain>
    </source>
</reference>
<sequence>MHDCNPESYKLGQRVHSANDARRIGTVKYVGEVQGYSGTWLGVDWDYGNGKHDGSINGVRYFQAKSQKSGSFVRVHNLSPGISLPEALRVRYRGESSKEEEDEMYVLSASNKHVSIELVGKDKIQDKFSKFEELTSAALPYLGVSSPGANIGTIVTNLKELDLTGNLLSDWKDIGAFGEQLPALAVLNLSNNLMSKEVTGLPQLKSIRILVLNCTGVNWMQVEILKHSLPALEELHLMGNSISEITPVSSPIMQGFDNLQLLNLEDNCIAEWSEILKLCQIRSLEQLYLNKNNLNRIYYPNNDTIHELVSAHESHEESYLPFQNLCCLLLGNNMIEDLASIDSLDSFPKLMDIRLSENPVSDPGRGGIPRFAIIARLGKIKILNGSEVSHRERKESEIRYVRLVMSKLHDNPEEIKRLHPRFGELKEFHGIEDERPSTGSAGDQKMSSGLISIILKCVAASIGEKPLLTKKLPASTTVGKLKILCESFFKLKSIKPKLFLQEEGSPLPLLLDDEMASLMDLGIGNESTILVDDES</sequence>
<evidence type="ECO:0000313" key="1">
    <source>
        <dbReference type="EMBL" id="KAH9794661.1"/>
    </source>
</evidence>
<protein>
    <submittedName>
        <fullName evidence="1">Tubulin-folding cofactor E</fullName>
    </submittedName>
</protein>
<dbReference type="EMBL" id="CM039171">
    <property type="protein sequence ID" value="KAH9794661.1"/>
    <property type="molecule type" value="Genomic_DNA"/>
</dbReference>
<proteinExistence type="predicted"/>
<dbReference type="Proteomes" id="UP000829398">
    <property type="component" value="Chromosome 2"/>
</dbReference>
<name>A0ACB8NA72_CITSI</name>
<evidence type="ECO:0000313" key="2">
    <source>
        <dbReference type="Proteomes" id="UP000829398"/>
    </source>
</evidence>
<gene>
    <name evidence="1" type="ORF">KPL71_004974</name>
</gene>
<keyword evidence="2" id="KW-1185">Reference proteome</keyword>
<organism evidence="1 2">
    <name type="scientific">Citrus sinensis</name>
    <name type="common">Sweet orange</name>
    <name type="synonym">Citrus aurantium var. sinensis</name>
    <dbReference type="NCBI Taxonomy" id="2711"/>
    <lineage>
        <taxon>Eukaryota</taxon>
        <taxon>Viridiplantae</taxon>
        <taxon>Streptophyta</taxon>
        <taxon>Embryophyta</taxon>
        <taxon>Tracheophyta</taxon>
        <taxon>Spermatophyta</taxon>
        <taxon>Magnoliopsida</taxon>
        <taxon>eudicotyledons</taxon>
        <taxon>Gunneridae</taxon>
        <taxon>Pentapetalae</taxon>
        <taxon>rosids</taxon>
        <taxon>malvids</taxon>
        <taxon>Sapindales</taxon>
        <taxon>Rutaceae</taxon>
        <taxon>Aurantioideae</taxon>
        <taxon>Citrus</taxon>
    </lineage>
</organism>
<comment type="caution">
    <text evidence="1">The sequence shown here is derived from an EMBL/GenBank/DDBJ whole genome shotgun (WGS) entry which is preliminary data.</text>
</comment>
<accession>A0ACB8NA72</accession>